<evidence type="ECO:0000256" key="1">
    <source>
        <dbReference type="SAM" id="Phobius"/>
    </source>
</evidence>
<protein>
    <recommendedName>
        <fullName evidence="3">ABC transporter permease</fullName>
    </recommendedName>
</protein>
<proteinExistence type="predicted"/>
<feature type="transmembrane region" description="Helical" evidence="1">
    <location>
        <begin position="147"/>
        <end position="165"/>
    </location>
</feature>
<feature type="transmembrane region" description="Helical" evidence="1">
    <location>
        <begin position="108"/>
        <end position="127"/>
    </location>
</feature>
<feature type="transmembrane region" description="Helical" evidence="1">
    <location>
        <begin position="64"/>
        <end position="87"/>
    </location>
</feature>
<dbReference type="Pfam" id="PF06541">
    <property type="entry name" value="ABC_trans_CmpB"/>
    <property type="match status" value="1"/>
</dbReference>
<evidence type="ECO:0000313" key="2">
    <source>
        <dbReference type="EMBL" id="MPL98593.1"/>
    </source>
</evidence>
<evidence type="ECO:0008006" key="3">
    <source>
        <dbReference type="Google" id="ProtNLM"/>
    </source>
</evidence>
<gene>
    <name evidence="2" type="ORF">SDC9_44799</name>
</gene>
<comment type="caution">
    <text evidence="2">The sequence shown here is derived from an EMBL/GenBank/DDBJ whole genome shotgun (WGS) entry which is preliminary data.</text>
</comment>
<name>A0A644W819_9ZZZZ</name>
<dbReference type="EMBL" id="VSSQ01000617">
    <property type="protein sequence ID" value="MPL98593.1"/>
    <property type="molecule type" value="Genomic_DNA"/>
</dbReference>
<dbReference type="InterPro" id="IPR010540">
    <property type="entry name" value="CmpB_TMEM229"/>
</dbReference>
<feature type="transmembrane region" description="Helical" evidence="1">
    <location>
        <begin position="40"/>
        <end position="58"/>
    </location>
</feature>
<feature type="transmembrane region" description="Helical" evidence="1">
    <location>
        <begin position="6"/>
        <end position="28"/>
    </location>
</feature>
<accession>A0A644W819</accession>
<dbReference type="AlphaFoldDB" id="A0A644W819"/>
<keyword evidence="1" id="KW-1133">Transmembrane helix</keyword>
<keyword evidence="1" id="KW-0472">Membrane</keyword>
<organism evidence="2">
    <name type="scientific">bioreactor metagenome</name>
    <dbReference type="NCBI Taxonomy" id="1076179"/>
    <lineage>
        <taxon>unclassified sequences</taxon>
        <taxon>metagenomes</taxon>
        <taxon>ecological metagenomes</taxon>
    </lineage>
</organism>
<sequence length="276" mass="31570">MILSELFICFFFYSLIGWLYESLVCSIFGERRFINRGFLLGPYCPIYGTGAILCWIVLKENTNIFAVFAIAAVLCCTVEYITSFCMERVFHAKWWDYSNLPFQLHGRICLYGGIIFGGGVVVIKFFVQPTFMQLTALLNESLLNGLAIILFTVIGIDMVLTLGSWKGLNEHLSILHNTIYDKADGTFSKLTDRFWDTSISSVVEKGHGLFIRVQNINVKLEPNELRFFRAFPNIHIPAYEEILKRLRIKEKIKMNSAKELHQKPDVSPDISAEDVI</sequence>
<keyword evidence="1" id="KW-0812">Transmembrane</keyword>
<reference evidence="2" key="1">
    <citation type="submission" date="2019-08" db="EMBL/GenBank/DDBJ databases">
        <authorList>
            <person name="Kucharzyk K."/>
            <person name="Murdoch R.W."/>
            <person name="Higgins S."/>
            <person name="Loffler F."/>
        </authorList>
    </citation>
    <scope>NUCLEOTIDE SEQUENCE</scope>
</reference>